<proteinExistence type="predicted"/>
<keyword evidence="9" id="KW-0067">ATP-binding</keyword>
<evidence type="ECO:0008006" key="17">
    <source>
        <dbReference type="Google" id="ProtNLM"/>
    </source>
</evidence>
<comment type="subcellular location">
    <subcellularLocation>
        <location evidence="1">Membrane</location>
        <topology evidence="1">Single-pass membrane protein</topology>
    </subcellularLocation>
</comment>
<dbReference type="EMBL" id="MNCJ02000330">
    <property type="protein sequence ID" value="KAF5764893.1"/>
    <property type="molecule type" value="Genomic_DNA"/>
</dbReference>
<dbReference type="InterPro" id="IPR011009">
    <property type="entry name" value="Kinase-like_dom_sf"/>
</dbReference>
<dbReference type="PROSITE" id="PS50011">
    <property type="entry name" value="PROTEIN_KINASE_DOM"/>
    <property type="match status" value="1"/>
</dbReference>
<name>A0A9K3H3K9_HELAN</name>
<reference evidence="15" key="1">
    <citation type="journal article" date="2017" name="Nature">
        <title>The sunflower genome provides insights into oil metabolism, flowering and Asterid evolution.</title>
        <authorList>
            <person name="Badouin H."/>
            <person name="Gouzy J."/>
            <person name="Grassa C.J."/>
            <person name="Murat F."/>
            <person name="Staton S.E."/>
            <person name="Cottret L."/>
            <person name="Lelandais-Briere C."/>
            <person name="Owens G.L."/>
            <person name="Carrere S."/>
            <person name="Mayjonade B."/>
            <person name="Legrand L."/>
            <person name="Gill N."/>
            <person name="Kane N.C."/>
            <person name="Bowers J.E."/>
            <person name="Hubner S."/>
            <person name="Bellec A."/>
            <person name="Berard A."/>
            <person name="Berges H."/>
            <person name="Blanchet N."/>
            <person name="Boniface M.C."/>
            <person name="Brunel D."/>
            <person name="Catrice O."/>
            <person name="Chaidir N."/>
            <person name="Claudel C."/>
            <person name="Donnadieu C."/>
            <person name="Faraut T."/>
            <person name="Fievet G."/>
            <person name="Helmstetter N."/>
            <person name="King M."/>
            <person name="Knapp S.J."/>
            <person name="Lai Z."/>
            <person name="Le Paslier M.C."/>
            <person name="Lippi Y."/>
            <person name="Lorenzon L."/>
            <person name="Mandel J.R."/>
            <person name="Marage G."/>
            <person name="Marchand G."/>
            <person name="Marquand E."/>
            <person name="Bret-Mestries E."/>
            <person name="Morien E."/>
            <person name="Nambeesan S."/>
            <person name="Nguyen T."/>
            <person name="Pegot-Espagnet P."/>
            <person name="Pouilly N."/>
            <person name="Raftis F."/>
            <person name="Sallet E."/>
            <person name="Schiex T."/>
            <person name="Thomas J."/>
            <person name="Vandecasteele C."/>
            <person name="Vares D."/>
            <person name="Vear F."/>
            <person name="Vautrin S."/>
            <person name="Crespi M."/>
            <person name="Mangin B."/>
            <person name="Burke J.M."/>
            <person name="Salse J."/>
            <person name="Munos S."/>
            <person name="Vincourt P."/>
            <person name="Rieseberg L.H."/>
            <person name="Langlade N.B."/>
        </authorList>
    </citation>
    <scope>NUCLEOTIDE SEQUENCE</scope>
    <source>
        <tissue evidence="15">Leaves</tissue>
    </source>
</reference>
<keyword evidence="4" id="KW-0812">Transmembrane</keyword>
<evidence type="ECO:0000313" key="16">
    <source>
        <dbReference type="Proteomes" id="UP000215914"/>
    </source>
</evidence>
<evidence type="ECO:0000256" key="6">
    <source>
        <dbReference type="ARBA" id="ARBA00022737"/>
    </source>
</evidence>
<evidence type="ECO:0000256" key="3">
    <source>
        <dbReference type="ARBA" id="ARBA00022679"/>
    </source>
</evidence>
<keyword evidence="8" id="KW-0418">Kinase</keyword>
<keyword evidence="16" id="KW-1185">Reference proteome</keyword>
<reference evidence="15" key="2">
    <citation type="submission" date="2020-06" db="EMBL/GenBank/DDBJ databases">
        <title>Helianthus annuus Genome sequencing and assembly Release 2.</title>
        <authorList>
            <person name="Gouzy J."/>
            <person name="Langlade N."/>
            <person name="Munos S."/>
        </authorList>
    </citation>
    <scope>NUCLEOTIDE SEQUENCE</scope>
    <source>
        <tissue evidence="15">Leaves</tissue>
    </source>
</reference>
<dbReference type="Gene3D" id="3.30.200.20">
    <property type="entry name" value="Phosphorylase Kinase, domain 1"/>
    <property type="match status" value="1"/>
</dbReference>
<evidence type="ECO:0000256" key="7">
    <source>
        <dbReference type="ARBA" id="ARBA00022741"/>
    </source>
</evidence>
<evidence type="ECO:0000256" key="5">
    <source>
        <dbReference type="ARBA" id="ARBA00022729"/>
    </source>
</evidence>
<dbReference type="InterPro" id="IPR002902">
    <property type="entry name" value="GNK2"/>
</dbReference>
<evidence type="ECO:0000256" key="2">
    <source>
        <dbReference type="ARBA" id="ARBA00022527"/>
    </source>
</evidence>
<evidence type="ECO:0000256" key="4">
    <source>
        <dbReference type="ARBA" id="ARBA00022692"/>
    </source>
</evidence>
<organism evidence="15 16">
    <name type="scientific">Helianthus annuus</name>
    <name type="common">Common sunflower</name>
    <dbReference type="NCBI Taxonomy" id="4232"/>
    <lineage>
        <taxon>Eukaryota</taxon>
        <taxon>Viridiplantae</taxon>
        <taxon>Streptophyta</taxon>
        <taxon>Embryophyta</taxon>
        <taxon>Tracheophyta</taxon>
        <taxon>Spermatophyta</taxon>
        <taxon>Magnoliopsida</taxon>
        <taxon>eudicotyledons</taxon>
        <taxon>Gunneridae</taxon>
        <taxon>Pentapetalae</taxon>
        <taxon>asterids</taxon>
        <taxon>campanulids</taxon>
        <taxon>Asterales</taxon>
        <taxon>Asteraceae</taxon>
        <taxon>Asteroideae</taxon>
        <taxon>Heliantheae alliance</taxon>
        <taxon>Heliantheae</taxon>
        <taxon>Helianthus</taxon>
    </lineage>
</organism>
<dbReference type="Gene3D" id="3.30.430.20">
    <property type="entry name" value="Gnk2 domain, C-X8-C-X2-C motif"/>
    <property type="match status" value="1"/>
</dbReference>
<protein>
    <recommendedName>
        <fullName evidence="17">Protein kinase domain-containing protein</fullName>
    </recommendedName>
</protein>
<dbReference type="GO" id="GO:0005524">
    <property type="term" value="F:ATP binding"/>
    <property type="evidence" value="ECO:0007669"/>
    <property type="project" value="UniProtKB-KW"/>
</dbReference>
<sequence>MQCLTDLSAQQCGDCLDDCLLKVKELYKPVPIRRQVKVYTTSCVIRYENYQLFNSTWFPASTSSGGLDNVLGEGGFGCVYKIKDLHCLCVTKWTNNSGETARNSSQGVVEFKTEVNLVAKVQHKNLVRLLCYCVQEPERLLVYEYMGAGSQQINDLKLPHDSLEVYLHTCNILDDDDDTDDELYAYFFV</sequence>
<dbReference type="InterPro" id="IPR000719">
    <property type="entry name" value="Prot_kinase_dom"/>
</dbReference>
<gene>
    <name evidence="15" type="ORF">HanXRQr2_Chr15g0697281</name>
</gene>
<dbReference type="Pfam" id="PF00069">
    <property type="entry name" value="Pkinase"/>
    <property type="match status" value="1"/>
</dbReference>
<evidence type="ECO:0000259" key="14">
    <source>
        <dbReference type="PROSITE" id="PS51473"/>
    </source>
</evidence>
<dbReference type="GO" id="GO:0004674">
    <property type="term" value="F:protein serine/threonine kinase activity"/>
    <property type="evidence" value="ECO:0007669"/>
    <property type="project" value="UniProtKB-KW"/>
</dbReference>
<dbReference type="Gramene" id="mRNA:HanXRQr2_Chr15g0697281">
    <property type="protein sequence ID" value="mRNA:HanXRQr2_Chr15g0697281"/>
    <property type="gene ID" value="HanXRQr2_Chr15g0697281"/>
</dbReference>
<evidence type="ECO:0000259" key="13">
    <source>
        <dbReference type="PROSITE" id="PS50011"/>
    </source>
</evidence>
<dbReference type="PROSITE" id="PS51473">
    <property type="entry name" value="GNK2"/>
    <property type="match status" value="1"/>
</dbReference>
<evidence type="ECO:0000256" key="1">
    <source>
        <dbReference type="ARBA" id="ARBA00004167"/>
    </source>
</evidence>
<dbReference type="Proteomes" id="UP000215914">
    <property type="component" value="Unassembled WGS sequence"/>
</dbReference>
<keyword evidence="12" id="KW-0675">Receptor</keyword>
<keyword evidence="10" id="KW-1133">Transmembrane helix</keyword>
<dbReference type="GO" id="GO:0016020">
    <property type="term" value="C:membrane"/>
    <property type="evidence" value="ECO:0007669"/>
    <property type="project" value="UniProtKB-SubCell"/>
</dbReference>
<feature type="domain" description="Gnk2-homologous" evidence="14">
    <location>
        <begin position="1"/>
        <end position="52"/>
    </location>
</feature>
<feature type="domain" description="Protein kinase" evidence="13">
    <location>
        <begin position="65"/>
        <end position="189"/>
    </location>
</feature>
<evidence type="ECO:0000256" key="8">
    <source>
        <dbReference type="ARBA" id="ARBA00022777"/>
    </source>
</evidence>
<evidence type="ECO:0000256" key="12">
    <source>
        <dbReference type="ARBA" id="ARBA00023170"/>
    </source>
</evidence>
<keyword evidence="2" id="KW-0723">Serine/threonine-protein kinase</keyword>
<evidence type="ECO:0000313" key="15">
    <source>
        <dbReference type="EMBL" id="KAF5764893.1"/>
    </source>
</evidence>
<dbReference type="InterPro" id="IPR038408">
    <property type="entry name" value="GNK2_sf"/>
</dbReference>
<dbReference type="SUPFAM" id="SSF56112">
    <property type="entry name" value="Protein kinase-like (PK-like)"/>
    <property type="match status" value="1"/>
</dbReference>
<dbReference type="AlphaFoldDB" id="A0A9K3H3K9"/>
<keyword evidence="11" id="KW-0472">Membrane</keyword>
<accession>A0A9K3H3K9</accession>
<evidence type="ECO:0000256" key="10">
    <source>
        <dbReference type="ARBA" id="ARBA00022989"/>
    </source>
</evidence>
<keyword evidence="6" id="KW-0677">Repeat</keyword>
<comment type="caution">
    <text evidence="15">The sequence shown here is derived from an EMBL/GenBank/DDBJ whole genome shotgun (WGS) entry which is preliminary data.</text>
</comment>
<keyword evidence="3 15" id="KW-0808">Transferase</keyword>
<dbReference type="PANTHER" id="PTHR27002">
    <property type="entry name" value="RECEPTOR-LIKE SERINE/THREONINE-PROTEIN KINASE SD1-8"/>
    <property type="match status" value="1"/>
</dbReference>
<dbReference type="PANTHER" id="PTHR27002:SF804">
    <property type="entry name" value="OS02G0710500 PROTEIN"/>
    <property type="match status" value="1"/>
</dbReference>
<keyword evidence="5" id="KW-0732">Signal</keyword>
<evidence type="ECO:0000256" key="11">
    <source>
        <dbReference type="ARBA" id="ARBA00023136"/>
    </source>
</evidence>
<keyword evidence="7" id="KW-0547">Nucleotide-binding</keyword>
<evidence type="ECO:0000256" key="9">
    <source>
        <dbReference type="ARBA" id="ARBA00022840"/>
    </source>
</evidence>